<dbReference type="InterPro" id="IPR002110">
    <property type="entry name" value="Ankyrin_rpt"/>
</dbReference>
<dbReference type="SUPFAM" id="SSF140860">
    <property type="entry name" value="Pseudo ankyrin repeat-like"/>
    <property type="match status" value="1"/>
</dbReference>
<dbReference type="GeneID" id="14874239"/>
<evidence type="ECO:0000313" key="1">
    <source>
        <dbReference type="EMBL" id="EGG22292.1"/>
    </source>
</evidence>
<evidence type="ECO:0000313" key="2">
    <source>
        <dbReference type="Proteomes" id="UP000007797"/>
    </source>
</evidence>
<dbReference type="InterPro" id="IPR052050">
    <property type="entry name" value="SecEffector_AnkRepeat"/>
</dbReference>
<gene>
    <name evidence="1" type="ORF">DFA_04410</name>
</gene>
<dbReference type="PANTHER" id="PTHR46586:SF3">
    <property type="entry name" value="ANKYRIN REPEAT-CONTAINING PROTEIN"/>
    <property type="match status" value="1"/>
</dbReference>
<protein>
    <recommendedName>
        <fullName evidence="3">Ankyrin repeat-containing protein</fullName>
    </recommendedName>
</protein>
<organism evidence="1 2">
    <name type="scientific">Cavenderia fasciculata</name>
    <name type="common">Slime mold</name>
    <name type="synonym">Dictyostelium fasciculatum</name>
    <dbReference type="NCBI Taxonomy" id="261658"/>
    <lineage>
        <taxon>Eukaryota</taxon>
        <taxon>Amoebozoa</taxon>
        <taxon>Evosea</taxon>
        <taxon>Eumycetozoa</taxon>
        <taxon>Dictyostelia</taxon>
        <taxon>Acytosteliales</taxon>
        <taxon>Cavenderiaceae</taxon>
        <taxon>Cavenderia</taxon>
    </lineage>
</organism>
<dbReference type="EMBL" id="GL883009">
    <property type="protein sequence ID" value="EGG22292.1"/>
    <property type="molecule type" value="Genomic_DNA"/>
</dbReference>
<dbReference type="RefSeq" id="XP_004360143.1">
    <property type="nucleotide sequence ID" value="XM_004360086.1"/>
</dbReference>
<dbReference type="Gene3D" id="1.25.40.20">
    <property type="entry name" value="Ankyrin repeat-containing domain"/>
    <property type="match status" value="1"/>
</dbReference>
<sequence>MSTLTTTTTTTSFHCIFRSIYIRQLIFNHINDISNRLAGRKGKVVEFLHFNRTEGASTKAMDWASEYGHLDIVKFLYKHRSECVSTSAVHWAVANGTEIIKFLEKYRTQPIKER</sequence>
<dbReference type="OrthoDB" id="76773at2759"/>
<dbReference type="KEGG" id="dfa:DFA_04410"/>
<evidence type="ECO:0008006" key="3">
    <source>
        <dbReference type="Google" id="ProtNLM"/>
    </source>
</evidence>
<dbReference type="Proteomes" id="UP000007797">
    <property type="component" value="Unassembled WGS sequence"/>
</dbReference>
<keyword evidence="2" id="KW-1185">Reference proteome</keyword>
<dbReference type="Pfam" id="PF12796">
    <property type="entry name" value="Ank_2"/>
    <property type="match status" value="1"/>
</dbReference>
<dbReference type="AlphaFoldDB" id="F4PPH9"/>
<accession>F4PPH9</accession>
<reference evidence="2" key="1">
    <citation type="journal article" date="2011" name="Genome Res.">
        <title>Phylogeny-wide analysis of social amoeba genomes highlights ancient origins for complex intercellular communication.</title>
        <authorList>
            <person name="Heidel A.J."/>
            <person name="Lawal H.M."/>
            <person name="Felder M."/>
            <person name="Schilde C."/>
            <person name="Helps N.R."/>
            <person name="Tunggal B."/>
            <person name="Rivero F."/>
            <person name="John U."/>
            <person name="Schleicher M."/>
            <person name="Eichinger L."/>
            <person name="Platzer M."/>
            <person name="Noegel A.A."/>
            <person name="Schaap P."/>
            <person name="Gloeckner G."/>
        </authorList>
    </citation>
    <scope>NUCLEOTIDE SEQUENCE [LARGE SCALE GENOMIC DNA]</scope>
    <source>
        <strain evidence="2">SH3</strain>
    </source>
</reference>
<dbReference type="InterPro" id="IPR036770">
    <property type="entry name" value="Ankyrin_rpt-contain_sf"/>
</dbReference>
<dbReference type="PANTHER" id="PTHR46586">
    <property type="entry name" value="ANKYRIN REPEAT-CONTAINING PROTEIN"/>
    <property type="match status" value="1"/>
</dbReference>
<proteinExistence type="predicted"/>
<name>F4PPH9_CACFS</name>